<proteinExistence type="inferred from homology"/>
<evidence type="ECO:0000256" key="1">
    <source>
        <dbReference type="ARBA" id="ARBA00009460"/>
    </source>
</evidence>
<keyword evidence="4" id="KW-1185">Reference proteome</keyword>
<dbReference type="PIRSF" id="PIRSF006221">
    <property type="entry name" value="Ketosamine-3-kinase"/>
    <property type="match status" value="1"/>
</dbReference>
<dbReference type="Gene3D" id="3.90.1200.10">
    <property type="match status" value="1"/>
</dbReference>
<reference evidence="3 4" key="2">
    <citation type="submission" date="2020-06" db="EMBL/GenBank/DDBJ databases">
        <title>Ramlibacter rhizophilus sp. nov., isolated from rhizosphere soil of national flower Mugunghwa from South Korea.</title>
        <authorList>
            <person name="Zheng-Fei Y."/>
            <person name="Huan T."/>
        </authorList>
    </citation>
    <scope>NUCLEOTIDE SEQUENCE [LARGE SCALE GENOMIC DNA]</scope>
    <source>
        <strain evidence="3 4">B156</strain>
    </source>
</reference>
<sequence>MELLESRPELSVALGGRWEVRALGNSAFCDTWQATQGRMKLFVKSATDRCGAGMLRAEADGLRALASTGCIRVPEVHALSDLPGGGAALALEWLDFACPDADFGRRFGHALATLHAQPCPLEPASFGWRGDNYIGATPQRNTPLQPAGRLGWLQFFSRARLCAMRDRLPEGTSELRYAVDAVIEALPGLFADGYMPRPALIHGDLWQGNWDMLADGSPVIFDPAVSCSDPQAEIAMMELFGSPPRGFRQAYEEAGGSWPTPQRLRLYQLYHLLNHVVLFDGSYLQQALRVARTLA</sequence>
<comment type="caution">
    <text evidence="3">The sequence shown here is derived from an EMBL/GenBank/DDBJ whole genome shotgun (WGS) entry which is preliminary data.</text>
</comment>
<evidence type="ECO:0000256" key="2">
    <source>
        <dbReference type="PIRNR" id="PIRNR006221"/>
    </source>
</evidence>
<dbReference type="InterPro" id="IPR011009">
    <property type="entry name" value="Kinase-like_dom_sf"/>
</dbReference>
<protein>
    <submittedName>
        <fullName evidence="3">Phosphotransferase</fullName>
    </submittedName>
</protein>
<dbReference type="Gene3D" id="3.30.200.20">
    <property type="entry name" value="Phosphorylase Kinase, domain 1"/>
    <property type="match status" value="1"/>
</dbReference>
<dbReference type="GO" id="GO:0016301">
    <property type="term" value="F:kinase activity"/>
    <property type="evidence" value="ECO:0007669"/>
    <property type="project" value="UniProtKB-UniRule"/>
</dbReference>
<dbReference type="RefSeq" id="WP_171560981.1">
    <property type="nucleotide sequence ID" value="NZ_JABFCS010000001.1"/>
</dbReference>
<dbReference type="PANTHER" id="PTHR12149:SF8">
    <property type="entry name" value="PROTEIN-RIBULOSAMINE 3-KINASE"/>
    <property type="match status" value="1"/>
</dbReference>
<accession>A0A849K7C1</accession>
<reference evidence="3 4" key="1">
    <citation type="submission" date="2020-05" db="EMBL/GenBank/DDBJ databases">
        <authorList>
            <person name="Khan S.A."/>
            <person name="Jeon C.O."/>
            <person name="Chun B.H."/>
        </authorList>
    </citation>
    <scope>NUCLEOTIDE SEQUENCE [LARGE SCALE GENOMIC DNA]</scope>
    <source>
        <strain evidence="3 4">B156</strain>
    </source>
</reference>
<keyword evidence="2 3" id="KW-0808">Transferase</keyword>
<dbReference type="EMBL" id="JABFCS010000001">
    <property type="protein sequence ID" value="NNU44282.1"/>
    <property type="molecule type" value="Genomic_DNA"/>
</dbReference>
<evidence type="ECO:0000313" key="3">
    <source>
        <dbReference type="EMBL" id="NNU44282.1"/>
    </source>
</evidence>
<dbReference type="AlphaFoldDB" id="A0A849K7C1"/>
<comment type="similarity">
    <text evidence="1 2">Belongs to the fructosamine kinase family.</text>
</comment>
<dbReference type="PANTHER" id="PTHR12149">
    <property type="entry name" value="FRUCTOSAMINE 3 KINASE-RELATED PROTEIN"/>
    <property type="match status" value="1"/>
</dbReference>
<dbReference type="Proteomes" id="UP000552954">
    <property type="component" value="Unassembled WGS sequence"/>
</dbReference>
<keyword evidence="2" id="KW-0418">Kinase</keyword>
<evidence type="ECO:0000313" key="4">
    <source>
        <dbReference type="Proteomes" id="UP000552954"/>
    </source>
</evidence>
<gene>
    <name evidence="3" type="ORF">HK415_15625</name>
</gene>
<dbReference type="SUPFAM" id="SSF56112">
    <property type="entry name" value="Protein kinase-like (PK-like)"/>
    <property type="match status" value="1"/>
</dbReference>
<dbReference type="Pfam" id="PF03881">
    <property type="entry name" value="Fructosamin_kin"/>
    <property type="match status" value="1"/>
</dbReference>
<dbReference type="InterPro" id="IPR016477">
    <property type="entry name" value="Fructo-/Ketosamine-3-kinase"/>
</dbReference>
<name>A0A849K7C1_9BURK</name>
<organism evidence="3 4">
    <name type="scientific">Ramlibacter montanisoli</name>
    <dbReference type="NCBI Taxonomy" id="2732512"/>
    <lineage>
        <taxon>Bacteria</taxon>
        <taxon>Pseudomonadati</taxon>
        <taxon>Pseudomonadota</taxon>
        <taxon>Betaproteobacteria</taxon>
        <taxon>Burkholderiales</taxon>
        <taxon>Comamonadaceae</taxon>
        <taxon>Ramlibacter</taxon>
    </lineage>
</organism>